<organism evidence="6 7">
    <name type="scientific">Desulforamulus aquiferis</name>
    <dbReference type="NCBI Taxonomy" id="1397668"/>
    <lineage>
        <taxon>Bacteria</taxon>
        <taxon>Bacillati</taxon>
        <taxon>Bacillota</taxon>
        <taxon>Clostridia</taxon>
        <taxon>Eubacteriales</taxon>
        <taxon>Peptococcaceae</taxon>
        <taxon>Desulforamulus</taxon>
    </lineage>
</organism>
<dbReference type="InterPro" id="IPR025714">
    <property type="entry name" value="Methyltranfer_dom"/>
</dbReference>
<dbReference type="Pfam" id="PF00534">
    <property type="entry name" value="Glycos_transf_1"/>
    <property type="match status" value="1"/>
</dbReference>
<comment type="caution">
    <text evidence="6">The sequence shown here is derived from an EMBL/GenBank/DDBJ whole genome shotgun (WGS) entry which is preliminary data.</text>
</comment>
<dbReference type="Gene3D" id="3.40.50.150">
    <property type="entry name" value="Vaccinia Virus protein VP39"/>
    <property type="match status" value="1"/>
</dbReference>
<dbReference type="Pfam" id="PF13847">
    <property type="entry name" value="Methyltransf_31"/>
    <property type="match status" value="1"/>
</dbReference>
<keyword evidence="6" id="KW-0808">Transferase</keyword>
<dbReference type="PANTHER" id="PTHR45947">
    <property type="entry name" value="SULFOQUINOVOSYL TRANSFERASE SQD2"/>
    <property type="match status" value="1"/>
</dbReference>
<feature type="domain" description="Glycosyl transferase family 1" evidence="3">
    <location>
        <begin position="653"/>
        <end position="816"/>
    </location>
</feature>
<evidence type="ECO:0000259" key="3">
    <source>
        <dbReference type="Pfam" id="PF00534"/>
    </source>
</evidence>
<dbReference type="InterPro" id="IPR050194">
    <property type="entry name" value="Glycosyltransferase_grp1"/>
</dbReference>
<dbReference type="Proteomes" id="UP001172911">
    <property type="component" value="Unassembled WGS sequence"/>
</dbReference>
<feature type="region of interest" description="Disordered" evidence="2">
    <location>
        <begin position="382"/>
        <end position="405"/>
    </location>
</feature>
<dbReference type="PANTHER" id="PTHR45947:SF3">
    <property type="entry name" value="SULFOQUINOVOSYL TRANSFERASE SQD2"/>
    <property type="match status" value="1"/>
</dbReference>
<keyword evidence="1" id="KW-0175">Coiled coil</keyword>
<dbReference type="InterPro" id="IPR029063">
    <property type="entry name" value="SAM-dependent_MTases_sf"/>
</dbReference>
<evidence type="ECO:0000259" key="4">
    <source>
        <dbReference type="Pfam" id="PF13439"/>
    </source>
</evidence>
<dbReference type="InterPro" id="IPR028098">
    <property type="entry name" value="Glyco_trans_4-like_N"/>
</dbReference>
<dbReference type="InterPro" id="IPR001296">
    <property type="entry name" value="Glyco_trans_1"/>
</dbReference>
<dbReference type="Pfam" id="PF13439">
    <property type="entry name" value="Glyco_transf_4"/>
    <property type="match status" value="1"/>
</dbReference>
<keyword evidence="6" id="KW-0328">Glycosyltransferase</keyword>
<dbReference type="AlphaFoldDB" id="A0AAW7ZCL4"/>
<dbReference type="Gene3D" id="3.40.50.2000">
    <property type="entry name" value="Glycogen Phosphorylase B"/>
    <property type="match status" value="2"/>
</dbReference>
<evidence type="ECO:0000313" key="6">
    <source>
        <dbReference type="EMBL" id="MDO7786861.1"/>
    </source>
</evidence>
<dbReference type="SUPFAM" id="SSF53335">
    <property type="entry name" value="S-adenosyl-L-methionine-dependent methyltransferases"/>
    <property type="match status" value="1"/>
</dbReference>
<dbReference type="EC" id="2.4.-.-" evidence="6"/>
<evidence type="ECO:0000259" key="5">
    <source>
        <dbReference type="Pfam" id="PF13847"/>
    </source>
</evidence>
<proteinExistence type="predicted"/>
<dbReference type="EMBL" id="JARPTC010000008">
    <property type="protein sequence ID" value="MDO7786861.1"/>
    <property type="molecule type" value="Genomic_DNA"/>
</dbReference>
<sequence>MSSDTNQINERDRIAQAYLGSWGGTDTQERAKRRINWLAGQAEGEQVLDVGCSEGILALLLAREGFKVVGVDINQEALKYAEGLFKNEAESVCKRASFINGDLMAVEFAGDSFDTVILGELLEHLLHPALILERACHFLKPGGKLLVTTPFGYFPSTDHKQTFTLASFSALLKPFISPVEIAIEDGYIRFAGRKRENGGSGWDSFDDTFLLAISDKAIIEQQIFLWKNIERWKAAENKLRQEYRKNKNQIQDINGHADKLTTEKNQLALELTLKERELNHQISLFKQEKERLEWLKADNEVLQAKVKVLHKQNDDQRKSRNRAAQNYYQTRDKLREVKESVSFRLGQALIQAITRPGWNTLALPFRLARLFTQGIANRVRTSDKSIQSVQSNGEKNTQKLNPRSPFQRGKLNLLQHGFNPVEISTPENYTPKEGCVFYLLHASLPYVSSGYAVRSQEIISSLCSGGFNVLGVSRLGFPWDLKNMSVEDVVEKESIGNVTYLRMPTEDAGFSQIPLDEYMQRYLEEVLNLAKVYKPAIIHAASNYVEGNVAVKAAKILGIPSIYEVRGLWEITRISREPDWEHSEEYAMCVRLETEACRDADAVIAITPSLKDYLVNQRGIAEEKITVVPNGVDTTRFKPVERNIQLESQLGLSGKTVIGFVGSMVEYEGLDLLLEASAILLSQRDDFRLLLVGDGRCYEELKKLAREKSIADKVIFTGRVPHEQVEQYYSLIDIAPFPRKGALVCELISPLKPFEAMAMEKCVVASDVAALAAIVQDNKTGMLFKKDDVKDFAKVLELLLDQPELRKTLSKAGRDWVVSERDWKRQAEVVCQLYQKL</sequence>
<name>A0AAW7ZCL4_9FIRM</name>
<feature type="coiled-coil region" evidence="1">
    <location>
        <begin position="229"/>
        <end position="305"/>
    </location>
</feature>
<accession>A0AAW7ZCL4</accession>
<feature type="domain" description="Methyltransferase" evidence="5">
    <location>
        <begin position="43"/>
        <end position="151"/>
    </location>
</feature>
<dbReference type="SUPFAM" id="SSF53756">
    <property type="entry name" value="UDP-Glycosyltransferase/glycogen phosphorylase"/>
    <property type="match status" value="1"/>
</dbReference>
<gene>
    <name evidence="6" type="ORF">P6N53_06450</name>
</gene>
<reference evidence="6" key="2">
    <citation type="submission" date="2023-03" db="EMBL/GenBank/DDBJ databases">
        <authorList>
            <person name="Zhang Z."/>
        </authorList>
    </citation>
    <scope>NUCLEOTIDE SEQUENCE</scope>
    <source>
        <strain evidence="6">DSA</strain>
    </source>
</reference>
<dbReference type="GO" id="GO:0016758">
    <property type="term" value="F:hexosyltransferase activity"/>
    <property type="evidence" value="ECO:0007669"/>
    <property type="project" value="TreeGrafter"/>
</dbReference>
<dbReference type="RefSeq" id="WP_304541976.1">
    <property type="nucleotide sequence ID" value="NZ_JARPTC010000008.1"/>
</dbReference>
<feature type="domain" description="Glycosyltransferase subfamily 4-like N-terminal" evidence="4">
    <location>
        <begin position="519"/>
        <end position="636"/>
    </location>
</feature>
<evidence type="ECO:0000256" key="2">
    <source>
        <dbReference type="SAM" id="MobiDB-lite"/>
    </source>
</evidence>
<reference evidence="6" key="1">
    <citation type="journal article" date="2023" name="J. Hazard. Mater.">
        <title>Anaerobic biodegradation of pyrene and benzo[a]pyrene by a new sulfate-reducing Desulforamulus aquiferis strain DSA.</title>
        <authorList>
            <person name="Zhang Z."/>
            <person name="Sun J."/>
            <person name="Gong X."/>
            <person name="Wang C."/>
            <person name="Wang H."/>
        </authorList>
    </citation>
    <scope>NUCLEOTIDE SEQUENCE</scope>
    <source>
        <strain evidence="6">DSA</strain>
    </source>
</reference>
<protein>
    <submittedName>
        <fullName evidence="6">Glycosyltransferase</fullName>
        <ecNumber evidence="6">2.4.-.-</ecNumber>
    </submittedName>
</protein>
<evidence type="ECO:0000313" key="7">
    <source>
        <dbReference type="Proteomes" id="UP001172911"/>
    </source>
</evidence>
<dbReference type="CDD" id="cd02440">
    <property type="entry name" value="AdoMet_MTases"/>
    <property type="match status" value="1"/>
</dbReference>
<evidence type="ECO:0000256" key="1">
    <source>
        <dbReference type="SAM" id="Coils"/>
    </source>
</evidence>
<keyword evidence="7" id="KW-1185">Reference proteome</keyword>
<dbReference type="CDD" id="cd03794">
    <property type="entry name" value="GT4_WbuB-like"/>
    <property type="match status" value="1"/>
</dbReference>
<feature type="compositionally biased region" description="Polar residues" evidence="2">
    <location>
        <begin position="384"/>
        <end position="401"/>
    </location>
</feature>